<feature type="region of interest" description="Disordered" evidence="1">
    <location>
        <begin position="1"/>
        <end position="60"/>
    </location>
</feature>
<sequence length="352" mass="40323">MEFQQPQKNHTQKRSNNKTPSGNQSFHSKQKPTSTQQQQQQLEEEQQQTPPPPGIPTFRDEFLPCRRHLDPEGTFLPTSDWVQVDGTLALTSLEELVMSIENILYEELEHGVIDLEALWNPQQQGETVPLLPIQDTDGTNDDDNVVSPHFRIQAAHLMLSPFGRPTGWHLKLSNPSMVHALITRAESKKRVHVAWKMVLVKEYHPPTAAAAAETETEAPTAAKDGNAVQTTTTITNHINGFLVDNTMVRFENCPESLTEEHLRYLLSRYELARFGPTVMQWEGQTAQGKRHRMFVARFHDATWARAAVREKQDLPVGSRRLRLIQYPNQRLLEEKEQVQEEQQQQELHQKTA</sequence>
<name>A0A9K3L285_9STRA</name>
<feature type="compositionally biased region" description="Polar residues" evidence="1">
    <location>
        <begin position="17"/>
        <end position="27"/>
    </location>
</feature>
<evidence type="ECO:0008006" key="4">
    <source>
        <dbReference type="Google" id="ProtNLM"/>
    </source>
</evidence>
<dbReference type="AlphaFoldDB" id="A0A9K3L285"/>
<protein>
    <recommendedName>
        <fullName evidence="4">RRM domain-containing protein</fullName>
    </recommendedName>
</protein>
<reference evidence="2" key="1">
    <citation type="journal article" date="2021" name="Sci. Rep.">
        <title>Diploid genomic architecture of Nitzschia inconspicua, an elite biomass production diatom.</title>
        <authorList>
            <person name="Oliver A."/>
            <person name="Podell S."/>
            <person name="Pinowska A."/>
            <person name="Traller J.C."/>
            <person name="Smith S.R."/>
            <person name="McClure R."/>
            <person name="Beliaev A."/>
            <person name="Bohutskyi P."/>
            <person name="Hill E.A."/>
            <person name="Rabines A."/>
            <person name="Zheng H."/>
            <person name="Allen L.Z."/>
            <person name="Kuo A."/>
            <person name="Grigoriev I.V."/>
            <person name="Allen A.E."/>
            <person name="Hazlebeck D."/>
            <person name="Allen E.E."/>
        </authorList>
    </citation>
    <scope>NUCLEOTIDE SEQUENCE</scope>
    <source>
        <strain evidence="2">Hildebrandi</strain>
    </source>
</reference>
<evidence type="ECO:0000313" key="2">
    <source>
        <dbReference type="EMBL" id="KAG7354167.1"/>
    </source>
</evidence>
<keyword evidence="3" id="KW-1185">Reference proteome</keyword>
<dbReference type="Proteomes" id="UP000693970">
    <property type="component" value="Unassembled WGS sequence"/>
</dbReference>
<organism evidence="2 3">
    <name type="scientific">Nitzschia inconspicua</name>
    <dbReference type="NCBI Taxonomy" id="303405"/>
    <lineage>
        <taxon>Eukaryota</taxon>
        <taxon>Sar</taxon>
        <taxon>Stramenopiles</taxon>
        <taxon>Ochrophyta</taxon>
        <taxon>Bacillariophyta</taxon>
        <taxon>Bacillariophyceae</taxon>
        <taxon>Bacillariophycidae</taxon>
        <taxon>Bacillariales</taxon>
        <taxon>Bacillariaceae</taxon>
        <taxon>Nitzschia</taxon>
    </lineage>
</organism>
<reference evidence="2" key="2">
    <citation type="submission" date="2021-04" db="EMBL/GenBank/DDBJ databases">
        <authorList>
            <person name="Podell S."/>
        </authorList>
    </citation>
    <scope>NUCLEOTIDE SEQUENCE</scope>
    <source>
        <strain evidence="2">Hildebrandi</strain>
    </source>
</reference>
<dbReference type="OrthoDB" id="47946at2759"/>
<proteinExistence type="predicted"/>
<feature type="compositionally biased region" description="Low complexity" evidence="1">
    <location>
        <begin position="31"/>
        <end position="41"/>
    </location>
</feature>
<comment type="caution">
    <text evidence="2">The sequence shown here is derived from an EMBL/GenBank/DDBJ whole genome shotgun (WGS) entry which is preliminary data.</text>
</comment>
<evidence type="ECO:0000313" key="3">
    <source>
        <dbReference type="Proteomes" id="UP000693970"/>
    </source>
</evidence>
<gene>
    <name evidence="2" type="ORF">IV203_003523</name>
</gene>
<dbReference type="EMBL" id="JAGRRH010000016">
    <property type="protein sequence ID" value="KAG7354167.1"/>
    <property type="molecule type" value="Genomic_DNA"/>
</dbReference>
<evidence type="ECO:0000256" key="1">
    <source>
        <dbReference type="SAM" id="MobiDB-lite"/>
    </source>
</evidence>
<accession>A0A9K3L285</accession>